<keyword evidence="1" id="KW-0472">Membrane</keyword>
<dbReference type="EnsemblPlants" id="Zm00001eb419940_T001">
    <property type="protein sequence ID" value="Zm00001eb419940_P001"/>
    <property type="gene ID" value="Zm00001eb419940"/>
</dbReference>
<evidence type="ECO:0000256" key="1">
    <source>
        <dbReference type="SAM" id="Phobius"/>
    </source>
</evidence>
<organism evidence="2 3">
    <name type="scientific">Zea mays</name>
    <name type="common">Maize</name>
    <dbReference type="NCBI Taxonomy" id="4577"/>
    <lineage>
        <taxon>Eukaryota</taxon>
        <taxon>Viridiplantae</taxon>
        <taxon>Streptophyta</taxon>
        <taxon>Embryophyta</taxon>
        <taxon>Tracheophyta</taxon>
        <taxon>Spermatophyta</taxon>
        <taxon>Magnoliopsida</taxon>
        <taxon>Liliopsida</taxon>
        <taxon>Poales</taxon>
        <taxon>Poaceae</taxon>
        <taxon>PACMAD clade</taxon>
        <taxon>Panicoideae</taxon>
        <taxon>Andropogonodae</taxon>
        <taxon>Andropogoneae</taxon>
        <taxon>Tripsacinae</taxon>
        <taxon>Zea</taxon>
    </lineage>
</organism>
<reference evidence="3" key="1">
    <citation type="journal article" date="2009" name="Science">
        <title>The B73 maize genome: complexity, diversity, and dynamics.</title>
        <authorList>
            <person name="Schnable P.S."/>
            <person name="Ware D."/>
            <person name="Fulton R.S."/>
            <person name="Stein J.C."/>
            <person name="Wei F."/>
            <person name="Pasternak S."/>
            <person name="Liang C."/>
            <person name="Zhang J."/>
            <person name="Fulton L."/>
            <person name="Graves T.A."/>
            <person name="Minx P."/>
            <person name="Reily A.D."/>
            <person name="Courtney L."/>
            <person name="Kruchowski S.S."/>
            <person name="Tomlinson C."/>
            <person name="Strong C."/>
            <person name="Delehaunty K."/>
            <person name="Fronick C."/>
            <person name="Courtney B."/>
            <person name="Rock S.M."/>
            <person name="Belter E."/>
            <person name="Du F."/>
            <person name="Kim K."/>
            <person name="Abbott R.M."/>
            <person name="Cotton M."/>
            <person name="Levy A."/>
            <person name="Marchetto P."/>
            <person name="Ochoa K."/>
            <person name="Jackson S.M."/>
            <person name="Gillam B."/>
            <person name="Chen W."/>
            <person name="Yan L."/>
            <person name="Higginbotham J."/>
            <person name="Cardenas M."/>
            <person name="Waligorski J."/>
            <person name="Applebaum E."/>
            <person name="Phelps L."/>
            <person name="Falcone J."/>
            <person name="Kanchi K."/>
            <person name="Thane T."/>
            <person name="Scimone A."/>
            <person name="Thane N."/>
            <person name="Henke J."/>
            <person name="Wang T."/>
            <person name="Ruppert J."/>
            <person name="Shah N."/>
            <person name="Rotter K."/>
            <person name="Hodges J."/>
            <person name="Ingenthron E."/>
            <person name="Cordes M."/>
            <person name="Kohlberg S."/>
            <person name="Sgro J."/>
            <person name="Delgado B."/>
            <person name="Mead K."/>
            <person name="Chinwalla A."/>
            <person name="Leonard S."/>
            <person name="Crouse K."/>
            <person name="Collura K."/>
            <person name="Kudrna D."/>
            <person name="Currie J."/>
            <person name="He R."/>
            <person name="Angelova A."/>
            <person name="Rajasekar S."/>
            <person name="Mueller T."/>
            <person name="Lomeli R."/>
            <person name="Scara G."/>
            <person name="Ko A."/>
            <person name="Delaney K."/>
            <person name="Wissotski M."/>
            <person name="Lopez G."/>
            <person name="Campos D."/>
            <person name="Braidotti M."/>
            <person name="Ashley E."/>
            <person name="Golser W."/>
            <person name="Kim H."/>
            <person name="Lee S."/>
            <person name="Lin J."/>
            <person name="Dujmic Z."/>
            <person name="Kim W."/>
            <person name="Talag J."/>
            <person name="Zuccolo A."/>
            <person name="Fan C."/>
            <person name="Sebastian A."/>
            <person name="Kramer M."/>
            <person name="Spiegel L."/>
            <person name="Nascimento L."/>
            <person name="Zutavern T."/>
            <person name="Miller B."/>
            <person name="Ambroise C."/>
            <person name="Muller S."/>
            <person name="Spooner W."/>
            <person name="Narechania A."/>
            <person name="Ren L."/>
            <person name="Wei S."/>
            <person name="Kumari S."/>
            <person name="Faga B."/>
            <person name="Levy M.J."/>
            <person name="McMahan L."/>
            <person name="Van Buren P."/>
            <person name="Vaughn M.W."/>
            <person name="Ying K."/>
            <person name="Yeh C.-T."/>
            <person name="Emrich S.J."/>
            <person name="Jia Y."/>
            <person name="Kalyanaraman A."/>
            <person name="Hsia A.-P."/>
            <person name="Barbazuk W.B."/>
            <person name="Baucom R.S."/>
            <person name="Brutnell T.P."/>
            <person name="Carpita N.C."/>
            <person name="Chaparro C."/>
            <person name="Chia J.-M."/>
            <person name="Deragon J.-M."/>
            <person name="Estill J.C."/>
            <person name="Fu Y."/>
            <person name="Jeddeloh J.A."/>
            <person name="Han Y."/>
            <person name="Lee H."/>
            <person name="Li P."/>
            <person name="Lisch D.R."/>
            <person name="Liu S."/>
            <person name="Liu Z."/>
            <person name="Nagel D.H."/>
            <person name="McCann M.C."/>
            <person name="SanMiguel P."/>
            <person name="Myers A.M."/>
            <person name="Nettleton D."/>
            <person name="Nguyen J."/>
            <person name="Penning B.W."/>
            <person name="Ponnala L."/>
            <person name="Schneider K.L."/>
            <person name="Schwartz D.C."/>
            <person name="Sharma A."/>
            <person name="Soderlund C."/>
            <person name="Springer N.M."/>
            <person name="Sun Q."/>
            <person name="Wang H."/>
            <person name="Waterman M."/>
            <person name="Westerman R."/>
            <person name="Wolfgruber T.K."/>
            <person name="Yang L."/>
            <person name="Yu Y."/>
            <person name="Zhang L."/>
            <person name="Zhou S."/>
            <person name="Zhu Q."/>
            <person name="Bennetzen J.L."/>
            <person name="Dawe R.K."/>
            <person name="Jiang J."/>
            <person name="Jiang N."/>
            <person name="Presting G.G."/>
            <person name="Wessler S.R."/>
            <person name="Aluru S."/>
            <person name="Martienssen R.A."/>
            <person name="Clifton S.W."/>
            <person name="McCombie W.R."/>
            <person name="Wing R.A."/>
            <person name="Wilson R.K."/>
        </authorList>
    </citation>
    <scope>NUCLEOTIDE SEQUENCE [LARGE SCALE GENOMIC DNA]</scope>
    <source>
        <strain evidence="3">cv. B73</strain>
    </source>
</reference>
<dbReference type="Gramene" id="Zm00001eb419940_T001">
    <property type="protein sequence ID" value="Zm00001eb419940_P001"/>
    <property type="gene ID" value="Zm00001eb419940"/>
</dbReference>
<feature type="transmembrane region" description="Helical" evidence="1">
    <location>
        <begin position="12"/>
        <end position="29"/>
    </location>
</feature>
<keyword evidence="3" id="KW-1185">Reference proteome</keyword>
<protein>
    <submittedName>
        <fullName evidence="2">Uncharacterized protein</fullName>
    </submittedName>
</protein>
<sequence>MFCFWIEAKPKRAYLFRLFLLAGMVWALWRNRNKMMFEKEFPCNPFVLLRDVVSFLQKWKVLLSEDEQIMLEKKLEEVHSWIFSFKSIDGGGSDIVVN</sequence>
<dbReference type="Proteomes" id="UP000007305">
    <property type="component" value="Chromosome 10"/>
</dbReference>
<accession>A0A804RHV6</accession>
<evidence type="ECO:0000313" key="2">
    <source>
        <dbReference type="EnsemblPlants" id="Zm00001eb419940_P001"/>
    </source>
</evidence>
<proteinExistence type="predicted"/>
<evidence type="ECO:0000313" key="3">
    <source>
        <dbReference type="Proteomes" id="UP000007305"/>
    </source>
</evidence>
<reference evidence="2" key="3">
    <citation type="submission" date="2021-05" db="UniProtKB">
        <authorList>
            <consortium name="EnsemblPlants"/>
        </authorList>
    </citation>
    <scope>IDENTIFICATION</scope>
    <source>
        <strain evidence="2">cv. B73</strain>
    </source>
</reference>
<name>A0A804RHV6_MAIZE</name>
<keyword evidence="1" id="KW-1133">Transmembrane helix</keyword>
<dbReference type="AlphaFoldDB" id="A0A804RHV6"/>
<reference evidence="2" key="2">
    <citation type="submission" date="2019-07" db="EMBL/GenBank/DDBJ databases">
        <authorList>
            <person name="Seetharam A."/>
            <person name="Woodhouse M."/>
            <person name="Cannon E."/>
        </authorList>
    </citation>
    <scope>NUCLEOTIDE SEQUENCE [LARGE SCALE GENOMIC DNA]</scope>
    <source>
        <strain evidence="2">cv. B73</strain>
    </source>
</reference>
<keyword evidence="1" id="KW-0812">Transmembrane</keyword>
<dbReference type="InParanoid" id="A0A804RHV6"/>